<gene>
    <name evidence="1" type="ORF">F3K02_08950</name>
</gene>
<dbReference type="AlphaFoldDB" id="A0A7Y8KXT8"/>
<dbReference type="RefSeq" id="WP_177135221.1">
    <property type="nucleotide sequence ID" value="NZ_VYGV01000006.1"/>
</dbReference>
<sequence length="477" mass="48570">MHGQDGEPEPGASFEFSLNRYEVYEGFVVPERVSGIADETGSCVIDLWPNQLGTTESVYDVKMRSTTGKTQRITASVPNEAAAFLHDIAMLPPYPGKPDFQTQMDAAIEAKQSAVAAMDTTLEARDVTLAARDAAQSSEDDAAAQAVIATAQAVIATTKAAEAAASAVTAATFDPALFVPKAGGVTMTGTLAVPAGATGSNVPRASEVVPLAGGVTMTGTLAVPAGATGSNVPRASEVALLAGDQTINGIKTFGSSPVVPAGATGSQAPRVSEVVGITSATGSAKGTSGTTAQRDASPVAGYDRFNSTLGTKEFGNGTEWVQVKRQVSAVVATTSGTSHVITGIPAYATRVELHLDAVSTTGTQPILVQAGTSAGVVATGYGEAASYDIFAGTFSGSITAGFPISINLAITTMRGTVTLFRKPGTNRWECQGMTSRAAGGLVWTTGYIDLPGALDRIALSRSGADDFDAGSVWATWS</sequence>
<protein>
    <submittedName>
        <fullName evidence="1">Uncharacterized protein</fullName>
    </submittedName>
</protein>
<name>A0A7Y8KXT8_9BURK</name>
<evidence type="ECO:0000313" key="2">
    <source>
        <dbReference type="Proteomes" id="UP000545507"/>
    </source>
</evidence>
<reference evidence="1 2" key="1">
    <citation type="submission" date="2019-09" db="EMBL/GenBank/DDBJ databases">
        <title>Hydrogenophaga aromatica sp. nov., isolated from a para-xylene-degrading enrichment culture.</title>
        <authorList>
            <person name="Tancsics A."/>
            <person name="Banerjee S."/>
        </authorList>
    </citation>
    <scope>NUCLEOTIDE SEQUENCE [LARGE SCALE GENOMIC DNA]</scope>
    <source>
        <strain evidence="1 2">D2P1</strain>
    </source>
</reference>
<evidence type="ECO:0000313" key="1">
    <source>
        <dbReference type="EMBL" id="NWF45373.1"/>
    </source>
</evidence>
<comment type="caution">
    <text evidence="1">The sequence shown here is derived from an EMBL/GenBank/DDBJ whole genome shotgun (WGS) entry which is preliminary data.</text>
</comment>
<organism evidence="1 2">
    <name type="scientific">Hydrogenophaga aromaticivorans</name>
    <dbReference type="NCBI Taxonomy" id="2610898"/>
    <lineage>
        <taxon>Bacteria</taxon>
        <taxon>Pseudomonadati</taxon>
        <taxon>Pseudomonadota</taxon>
        <taxon>Betaproteobacteria</taxon>
        <taxon>Burkholderiales</taxon>
        <taxon>Comamonadaceae</taxon>
        <taxon>Hydrogenophaga</taxon>
    </lineage>
</organism>
<proteinExistence type="predicted"/>
<keyword evidence="2" id="KW-1185">Reference proteome</keyword>
<dbReference type="EMBL" id="VYGV01000006">
    <property type="protein sequence ID" value="NWF45373.1"/>
    <property type="molecule type" value="Genomic_DNA"/>
</dbReference>
<dbReference type="Proteomes" id="UP000545507">
    <property type="component" value="Unassembled WGS sequence"/>
</dbReference>
<accession>A0A7Y8KXT8</accession>